<accession>A0ABV1NIR0</accession>
<comment type="caution">
    <text evidence="1">The sequence shown here is derived from an EMBL/GenBank/DDBJ whole genome shotgun (WGS) entry which is preliminary data.</text>
</comment>
<reference evidence="1 2" key="1">
    <citation type="submission" date="2024-06" db="EMBL/GenBank/DDBJ databases">
        <title>Brevundimonas sp. C11.</title>
        <authorList>
            <person name="Maltman C."/>
        </authorList>
    </citation>
    <scope>NUCLEOTIDE SEQUENCE [LARGE SCALE GENOMIC DNA]</scope>
    <source>
        <strain evidence="1 2">C11</strain>
    </source>
</reference>
<gene>
    <name evidence="1" type="ORF">ABN401_00765</name>
</gene>
<sequence length="241" mass="26548">MKSFLKSGDGTEPLDSKVFSAFHGQGQIADYLLWNRAFIAEMKAVHGYPAARMSRLVIEELRKEPRAVVFGTVGVHRIFAERPGGLEANRQLVKIGGRPIRKLLQQANPQVAATREKLSLPQSAGLAIILVDSTQKIEASVAAYAVRDALQAEQPALDEIDFVWVSMESHELRLPNGQTGFPELCIWRADGIAASDRYKIGQMLDGWAHFNGCALECLDHTAGWETMRPVGEGWPLSLGLE</sequence>
<dbReference type="Proteomes" id="UP001445732">
    <property type="component" value="Unassembled WGS sequence"/>
</dbReference>
<dbReference type="RefSeq" id="WP_349682902.1">
    <property type="nucleotide sequence ID" value="NZ_JBEGDD010000001.1"/>
</dbReference>
<evidence type="ECO:0000313" key="1">
    <source>
        <dbReference type="EMBL" id="MEQ7153736.1"/>
    </source>
</evidence>
<organism evidence="1 2">
    <name type="scientific">Brevundimonas aurifodinae</name>
    <dbReference type="NCBI Taxonomy" id="1508312"/>
    <lineage>
        <taxon>Bacteria</taxon>
        <taxon>Pseudomonadati</taxon>
        <taxon>Pseudomonadota</taxon>
        <taxon>Alphaproteobacteria</taxon>
        <taxon>Caulobacterales</taxon>
        <taxon>Caulobacteraceae</taxon>
        <taxon>Brevundimonas</taxon>
    </lineage>
</organism>
<proteinExistence type="predicted"/>
<dbReference type="EMBL" id="JBEGDD010000001">
    <property type="protein sequence ID" value="MEQ7153736.1"/>
    <property type="molecule type" value="Genomic_DNA"/>
</dbReference>
<keyword evidence="2" id="KW-1185">Reference proteome</keyword>
<evidence type="ECO:0000313" key="2">
    <source>
        <dbReference type="Proteomes" id="UP001445732"/>
    </source>
</evidence>
<name>A0ABV1NIR0_9CAUL</name>
<protein>
    <submittedName>
        <fullName evidence="1">Uncharacterized protein</fullName>
    </submittedName>
</protein>